<evidence type="ECO:0000313" key="3">
    <source>
        <dbReference type="EMBL" id="CAJ1080977.1"/>
    </source>
</evidence>
<feature type="transmembrane region" description="Helical" evidence="1">
    <location>
        <begin position="106"/>
        <end position="131"/>
    </location>
</feature>
<protein>
    <recommendedName>
        <fullName evidence="5">Secreted protein</fullName>
    </recommendedName>
</protein>
<keyword evidence="1" id="KW-1133">Transmembrane helix</keyword>
<feature type="signal peptide" evidence="2">
    <location>
        <begin position="1"/>
        <end position="23"/>
    </location>
</feature>
<evidence type="ECO:0008006" key="5">
    <source>
        <dbReference type="Google" id="ProtNLM"/>
    </source>
</evidence>
<dbReference type="AlphaFoldDB" id="A0AAV1H4M3"/>
<gene>
    <name evidence="3" type="ORF">XNOV1_A033636</name>
</gene>
<sequence length="144" mass="16466">MQDMILLCSYMFLYLFFPLPSELQPQPPPVCHMHTPTSLHTGLRASGAFFCTCASVTHAKQPHNYTTHPAVFPLCPLCSQHKPGQSVRPSVAWHSTLTRSLDQQHFGYTFSGIVCFCFCFVLFSKVLRLYFFFLCGRTTLRTFF</sequence>
<dbReference type="Proteomes" id="UP001178508">
    <property type="component" value="Chromosome 19"/>
</dbReference>
<keyword evidence="2" id="KW-0732">Signal</keyword>
<proteinExistence type="predicted"/>
<feature type="chain" id="PRO_5043617624" description="Secreted protein" evidence="2">
    <location>
        <begin position="24"/>
        <end position="144"/>
    </location>
</feature>
<keyword evidence="4" id="KW-1185">Reference proteome</keyword>
<keyword evidence="1" id="KW-0812">Transmembrane</keyword>
<name>A0AAV1H4M3_XYRNO</name>
<evidence type="ECO:0000313" key="4">
    <source>
        <dbReference type="Proteomes" id="UP001178508"/>
    </source>
</evidence>
<evidence type="ECO:0000256" key="2">
    <source>
        <dbReference type="SAM" id="SignalP"/>
    </source>
</evidence>
<accession>A0AAV1H4M3</accession>
<evidence type="ECO:0000256" key="1">
    <source>
        <dbReference type="SAM" id="Phobius"/>
    </source>
</evidence>
<organism evidence="3 4">
    <name type="scientific">Xyrichtys novacula</name>
    <name type="common">Pearly razorfish</name>
    <name type="synonym">Hemipteronotus novacula</name>
    <dbReference type="NCBI Taxonomy" id="13765"/>
    <lineage>
        <taxon>Eukaryota</taxon>
        <taxon>Metazoa</taxon>
        <taxon>Chordata</taxon>
        <taxon>Craniata</taxon>
        <taxon>Vertebrata</taxon>
        <taxon>Euteleostomi</taxon>
        <taxon>Actinopterygii</taxon>
        <taxon>Neopterygii</taxon>
        <taxon>Teleostei</taxon>
        <taxon>Neoteleostei</taxon>
        <taxon>Acanthomorphata</taxon>
        <taxon>Eupercaria</taxon>
        <taxon>Labriformes</taxon>
        <taxon>Labridae</taxon>
        <taxon>Xyrichtys</taxon>
    </lineage>
</organism>
<reference evidence="3" key="1">
    <citation type="submission" date="2023-08" db="EMBL/GenBank/DDBJ databases">
        <authorList>
            <person name="Alioto T."/>
            <person name="Alioto T."/>
            <person name="Gomez Garrido J."/>
        </authorList>
    </citation>
    <scope>NUCLEOTIDE SEQUENCE</scope>
</reference>
<keyword evidence="1" id="KW-0472">Membrane</keyword>
<dbReference type="EMBL" id="OY660882">
    <property type="protein sequence ID" value="CAJ1080977.1"/>
    <property type="molecule type" value="Genomic_DNA"/>
</dbReference>